<organism evidence="1">
    <name type="scientific">marine metagenome</name>
    <dbReference type="NCBI Taxonomy" id="408172"/>
    <lineage>
        <taxon>unclassified sequences</taxon>
        <taxon>metagenomes</taxon>
        <taxon>ecological metagenomes</taxon>
    </lineage>
</organism>
<evidence type="ECO:0000313" key="1">
    <source>
        <dbReference type="EMBL" id="SVD23716.1"/>
    </source>
</evidence>
<accession>A0A382TNQ2</accession>
<proteinExistence type="predicted"/>
<protein>
    <recommendedName>
        <fullName evidence="2">DUF2490 domain-containing protein</fullName>
    </recommendedName>
</protein>
<gene>
    <name evidence="1" type="ORF">METZ01_LOCUS376570</name>
</gene>
<evidence type="ECO:0008006" key="2">
    <source>
        <dbReference type="Google" id="ProtNLM"/>
    </source>
</evidence>
<dbReference type="InterPro" id="IPR019619">
    <property type="entry name" value="DUF2490"/>
</dbReference>
<dbReference type="EMBL" id="UINC01138022">
    <property type="protein sequence ID" value="SVD23716.1"/>
    <property type="molecule type" value="Genomic_DNA"/>
</dbReference>
<reference evidence="1" key="1">
    <citation type="submission" date="2018-05" db="EMBL/GenBank/DDBJ databases">
        <authorList>
            <person name="Lanie J.A."/>
            <person name="Ng W.-L."/>
            <person name="Kazmierczak K.M."/>
            <person name="Andrzejewski T.M."/>
            <person name="Davidsen T.M."/>
            <person name="Wayne K.J."/>
            <person name="Tettelin H."/>
            <person name="Glass J.I."/>
            <person name="Rusch D."/>
            <person name="Podicherti R."/>
            <person name="Tsui H.-C.T."/>
            <person name="Winkler M.E."/>
        </authorList>
    </citation>
    <scope>NUCLEOTIDE SEQUENCE</scope>
</reference>
<name>A0A382TNQ2_9ZZZZ</name>
<sequence>LLSVSYAIDDNLSRGSLILEKELPFNLSIELEQSLRLEDQSRRFKQTFTEVGLSYDINKYIKVEIPYRYAIFKDKKKQRISFSSTLKIKKNNSTFRYKGRIQSTYEDENREDLVRNKFTYEHEINNKYEPFLSFEILSPYDKEVKNVDDYRISFGSEINLPNKTSLKLYYIFQKEGLLEQNLMKNNIIGITYNIKL</sequence>
<feature type="non-terminal residue" evidence="1">
    <location>
        <position position="1"/>
    </location>
</feature>
<dbReference type="AlphaFoldDB" id="A0A382TNQ2"/>
<dbReference type="Pfam" id="PF10677">
    <property type="entry name" value="DUF2490"/>
    <property type="match status" value="1"/>
</dbReference>